<sequence>MPIDCSSYVATKQACASYQNCYAQAQGEVGSTISTANQLADSLKVQWAALKKIECLLDVILAAGDQAAMQACVDATHDTSALNIIAPANPPMQACDAGVPPTGCPA</sequence>
<dbReference type="Proteomes" id="UP001642464">
    <property type="component" value="Unassembled WGS sequence"/>
</dbReference>
<gene>
    <name evidence="1" type="ORF">SCF082_LOCUS45036</name>
</gene>
<proteinExistence type="predicted"/>
<comment type="caution">
    <text evidence="1">The sequence shown here is derived from an EMBL/GenBank/DDBJ whole genome shotgun (WGS) entry which is preliminary data.</text>
</comment>
<evidence type="ECO:0000313" key="2">
    <source>
        <dbReference type="Proteomes" id="UP001642464"/>
    </source>
</evidence>
<accession>A0ABP0R9V7</accession>
<protein>
    <submittedName>
        <fullName evidence="1">Uncharacterized protein</fullName>
    </submittedName>
</protein>
<organism evidence="1 2">
    <name type="scientific">Durusdinium trenchii</name>
    <dbReference type="NCBI Taxonomy" id="1381693"/>
    <lineage>
        <taxon>Eukaryota</taxon>
        <taxon>Sar</taxon>
        <taxon>Alveolata</taxon>
        <taxon>Dinophyceae</taxon>
        <taxon>Suessiales</taxon>
        <taxon>Symbiodiniaceae</taxon>
        <taxon>Durusdinium</taxon>
    </lineage>
</organism>
<evidence type="ECO:0000313" key="1">
    <source>
        <dbReference type="EMBL" id="CAK9095902.1"/>
    </source>
</evidence>
<keyword evidence="2" id="KW-1185">Reference proteome</keyword>
<reference evidence="1 2" key="1">
    <citation type="submission" date="2024-02" db="EMBL/GenBank/DDBJ databases">
        <authorList>
            <person name="Chen Y."/>
            <person name="Shah S."/>
            <person name="Dougan E. K."/>
            <person name="Thang M."/>
            <person name="Chan C."/>
        </authorList>
    </citation>
    <scope>NUCLEOTIDE SEQUENCE [LARGE SCALE GENOMIC DNA]</scope>
</reference>
<dbReference type="EMBL" id="CAXAMM010040866">
    <property type="protein sequence ID" value="CAK9095902.1"/>
    <property type="molecule type" value="Genomic_DNA"/>
</dbReference>
<name>A0ABP0R9V7_9DINO</name>